<organism evidence="1 2">
    <name type="scientific">Leifsonia williamsii</name>
    <dbReference type="NCBI Taxonomy" id="3035919"/>
    <lineage>
        <taxon>Bacteria</taxon>
        <taxon>Bacillati</taxon>
        <taxon>Actinomycetota</taxon>
        <taxon>Actinomycetes</taxon>
        <taxon>Micrococcales</taxon>
        <taxon>Microbacteriaceae</taxon>
        <taxon>Leifsonia</taxon>
    </lineage>
</organism>
<accession>A0ABT8KAU8</accession>
<gene>
    <name evidence="1" type="ORF">P5G50_08925</name>
</gene>
<proteinExistence type="predicted"/>
<protein>
    <submittedName>
        <fullName evidence="1">Uncharacterized protein</fullName>
    </submittedName>
</protein>
<comment type="caution">
    <text evidence="1">The sequence shown here is derived from an EMBL/GenBank/DDBJ whole genome shotgun (WGS) entry which is preliminary data.</text>
</comment>
<name>A0ABT8KAU8_9MICO</name>
<dbReference type="EMBL" id="JAROCF010000001">
    <property type="protein sequence ID" value="MDN4614574.1"/>
    <property type="molecule type" value="Genomic_DNA"/>
</dbReference>
<dbReference type="RefSeq" id="WP_301210836.1">
    <property type="nucleotide sequence ID" value="NZ_JAROCF010000001.1"/>
</dbReference>
<sequence length="293" mass="31792">MSHDVWPFRKIAEGTVEMSEWLMPEADGRELPEYLEGWDPLTDICVQRSIRCDPNAVLDDSGLPSETPLVLTVSWNNRQSFMTESAYRAPLLAEQLVELTLPAGRLGGSISLRTTIAVATTDISRPLGTARWAGSVLFEHERTVVLEGSGPMFPMTELDFSVTRYHPDASWALQLPDDLSLPVLGSVLLLINTRDADLLTALAAATPDQRQAALINELEGQVGGFLIAQAASRRIEIESEDWEEQSVGELLAGYLAIADDQGVIGTIHGDDATAISAAFQGAARAEGFGRRFG</sequence>
<dbReference type="Proteomes" id="UP001174208">
    <property type="component" value="Unassembled WGS sequence"/>
</dbReference>
<evidence type="ECO:0000313" key="1">
    <source>
        <dbReference type="EMBL" id="MDN4614574.1"/>
    </source>
</evidence>
<keyword evidence="2" id="KW-1185">Reference proteome</keyword>
<evidence type="ECO:0000313" key="2">
    <source>
        <dbReference type="Proteomes" id="UP001174208"/>
    </source>
</evidence>
<reference evidence="1" key="1">
    <citation type="submission" date="2023-06" db="EMBL/GenBank/DDBJ databases">
        <title>MT1 and MT2 Draft Genomes of Novel Species.</title>
        <authorList>
            <person name="Venkateswaran K."/>
        </authorList>
    </citation>
    <scope>NUCLEOTIDE SEQUENCE</scope>
    <source>
        <strain evidence="1">F6_8S_P_1B</strain>
    </source>
</reference>